<dbReference type="EMBL" id="AP027142">
    <property type="protein sequence ID" value="BDV35353.1"/>
    <property type="molecule type" value="Genomic_DNA"/>
</dbReference>
<gene>
    <name evidence="1" type="ORF">SS37A_28820</name>
</gene>
<evidence type="ECO:0000313" key="2">
    <source>
        <dbReference type="Proteomes" id="UP001317629"/>
    </source>
</evidence>
<keyword evidence="2" id="KW-1185">Reference proteome</keyword>
<sequence>MDQRIAALSPGQAQQAVKELFDLLPVDLFDGGKPTIADLDDLAKEARDGAPPDVAPFLDAMLAERETEARGEVARLVLDQAAQTPGLRDYLDEALRRAAQPHMDLTLLAGVVILAMIAVPKKIKFKDGKLETIEWGQLQDGAKLAHEVTGFVKALPNTVKSSLFGA</sequence>
<dbReference type="Proteomes" id="UP001317629">
    <property type="component" value="Chromosome"/>
</dbReference>
<evidence type="ECO:0000313" key="1">
    <source>
        <dbReference type="EMBL" id="BDV35353.1"/>
    </source>
</evidence>
<accession>A0ABM8EBJ9</accession>
<protein>
    <submittedName>
        <fullName evidence="1">Uncharacterized protein</fullName>
    </submittedName>
</protein>
<organism evidence="1 2">
    <name type="scientific">Methylocystis iwaonis</name>
    <dbReference type="NCBI Taxonomy" id="2885079"/>
    <lineage>
        <taxon>Bacteria</taxon>
        <taxon>Pseudomonadati</taxon>
        <taxon>Pseudomonadota</taxon>
        <taxon>Alphaproteobacteria</taxon>
        <taxon>Hyphomicrobiales</taxon>
        <taxon>Methylocystaceae</taxon>
        <taxon>Methylocystis</taxon>
    </lineage>
</organism>
<reference evidence="1 2" key="1">
    <citation type="journal article" date="2023" name="Int. J. Syst. Evol. Microbiol.">
        <title>Methylocystis iwaonis sp. nov., a type II methane-oxidizing bacterium from surface soil of a rice paddy field in Japan, and emended description of the genus Methylocystis (ex Whittenbury et al. 1970) Bowman et al. 1993.</title>
        <authorList>
            <person name="Kaise H."/>
            <person name="Sawadogo J.B."/>
            <person name="Alam M.S."/>
            <person name="Ueno C."/>
            <person name="Dianou D."/>
            <person name="Shinjo R."/>
            <person name="Asakawa S."/>
        </authorList>
    </citation>
    <scope>NUCLEOTIDE SEQUENCE [LARGE SCALE GENOMIC DNA]</scope>
    <source>
        <strain evidence="1 2">SS37A-Re</strain>
    </source>
</reference>
<proteinExistence type="predicted"/>
<dbReference type="RefSeq" id="WP_202073908.1">
    <property type="nucleotide sequence ID" value="NZ_AP027142.1"/>
</dbReference>
<name>A0ABM8EBJ9_9HYPH</name>